<dbReference type="SUPFAM" id="SSF81606">
    <property type="entry name" value="PP2C-like"/>
    <property type="match status" value="1"/>
</dbReference>
<dbReference type="Pfam" id="PF00481">
    <property type="entry name" value="PP2C"/>
    <property type="match status" value="1"/>
</dbReference>
<evidence type="ECO:0000313" key="3">
    <source>
        <dbReference type="Proteomes" id="UP001189429"/>
    </source>
</evidence>
<dbReference type="InterPro" id="IPR001932">
    <property type="entry name" value="PPM-type_phosphatase-like_dom"/>
</dbReference>
<dbReference type="PANTHER" id="PTHR47992">
    <property type="entry name" value="PROTEIN PHOSPHATASE"/>
    <property type="match status" value="1"/>
</dbReference>
<dbReference type="InterPro" id="IPR036457">
    <property type="entry name" value="PPM-type-like_dom_sf"/>
</dbReference>
<dbReference type="PROSITE" id="PS51746">
    <property type="entry name" value="PPM_2"/>
    <property type="match status" value="1"/>
</dbReference>
<gene>
    <name evidence="2" type="ORF">PCOR1329_LOCUS56292</name>
</gene>
<feature type="domain" description="PPM-type phosphatase" evidence="1">
    <location>
        <begin position="91"/>
        <end position="220"/>
    </location>
</feature>
<name>A0ABN9VDQ2_9DINO</name>
<evidence type="ECO:0000313" key="2">
    <source>
        <dbReference type="EMBL" id="CAK0870099.1"/>
    </source>
</evidence>
<proteinExistence type="predicted"/>
<evidence type="ECO:0000259" key="1">
    <source>
        <dbReference type="PROSITE" id="PS51746"/>
    </source>
</evidence>
<protein>
    <recommendedName>
        <fullName evidence="1">PPM-type phosphatase domain-containing protein</fullName>
    </recommendedName>
</protein>
<accession>A0ABN9VDQ2</accession>
<keyword evidence="3" id="KW-1185">Reference proteome</keyword>
<comment type="caution">
    <text evidence="2">The sequence shown here is derived from an EMBL/GenBank/DDBJ whole genome shotgun (WGS) entry which is preliminary data.</text>
</comment>
<dbReference type="InterPro" id="IPR015655">
    <property type="entry name" value="PP2C"/>
</dbReference>
<reference evidence="2" key="1">
    <citation type="submission" date="2023-10" db="EMBL/GenBank/DDBJ databases">
        <authorList>
            <person name="Chen Y."/>
            <person name="Shah S."/>
            <person name="Dougan E. K."/>
            <person name="Thang M."/>
            <person name="Chan C."/>
        </authorList>
    </citation>
    <scope>NUCLEOTIDE SEQUENCE [LARGE SCALE GENOMIC DNA]</scope>
</reference>
<organism evidence="2 3">
    <name type="scientific">Prorocentrum cordatum</name>
    <dbReference type="NCBI Taxonomy" id="2364126"/>
    <lineage>
        <taxon>Eukaryota</taxon>
        <taxon>Sar</taxon>
        <taxon>Alveolata</taxon>
        <taxon>Dinophyceae</taxon>
        <taxon>Prorocentrales</taxon>
        <taxon>Prorocentraceae</taxon>
        <taxon>Prorocentrum</taxon>
    </lineage>
</organism>
<dbReference type="Gene3D" id="3.60.40.10">
    <property type="entry name" value="PPM-type phosphatase domain"/>
    <property type="match status" value="1"/>
</dbReference>
<dbReference type="EMBL" id="CAUYUJ010016925">
    <property type="protein sequence ID" value="CAK0870099.1"/>
    <property type="molecule type" value="Genomic_DNA"/>
</dbReference>
<dbReference type="Proteomes" id="UP001189429">
    <property type="component" value="Unassembled WGS sequence"/>
</dbReference>
<feature type="non-terminal residue" evidence="2">
    <location>
        <position position="220"/>
    </location>
</feature>
<sequence>MGQTLGAPVTIKDCGDGYDEKKSIAWGFSCMQGWRPTMEATPAPMPDRFALCHSKGDARQVHLPHTSSPGRAKRGCSGCYAAVGGWGRCTFFCSPAKRGSIRYWRRRSGMVQDAHFALGSLEGEWTDTAAFGVMDGHGGTQVALFCQRHLPAEISRGASRDPHSALIAAFHKMDDMLWETGETDLQAFTDASASRPGGRGGRSADPKWMGCTAVVCLVRP</sequence>